<sequence length="344" mass="39131">MASTSTSQVPVLLDLENRLQHGIFEQSLTCVASGIVNMMTPKEVQDSAKDRIFCRRLIIAMTRQKYTALSSELLSRRARLGNVLRVLGTEEREDLQQLMVKFQCRRRKLTSLFLRGAQNFWECKGDTQLYGEDWKDKTVSELYPTTHPDDIPEEQRIAPSLHSMRAKRRREYNLRRNESGGETSENSGECKRRENSEECKDQKVSGASSSKDVKDSADRRRKNKRTRDQEDDSQDNDRKKARIDNTNHEVYLCQNTKQINNNNNSSSSCITGGHMAGQNSADSRTPISTGPTDVILGEGMRTVQNATRNIRSMMEAEVEIEVPSTAWERSGNEGVEELFAPLFD</sequence>
<proteinExistence type="predicted"/>
<feature type="compositionally biased region" description="Basic and acidic residues" evidence="1">
    <location>
        <begin position="147"/>
        <end position="156"/>
    </location>
</feature>
<accession>A0AAE1KFZ4</accession>
<keyword evidence="3" id="KW-1185">Reference proteome</keyword>
<reference evidence="2" key="1">
    <citation type="submission" date="2023-10" db="EMBL/GenBank/DDBJ databases">
        <title>Genome assemblies of two species of porcelain crab, Petrolisthes cinctipes and Petrolisthes manimaculis (Anomura: Porcellanidae).</title>
        <authorList>
            <person name="Angst P."/>
        </authorList>
    </citation>
    <scope>NUCLEOTIDE SEQUENCE</scope>
    <source>
        <strain evidence="2">PB745_01</strain>
        <tissue evidence="2">Gill</tissue>
    </source>
</reference>
<gene>
    <name evidence="2" type="ORF">Pcinc_022419</name>
</gene>
<comment type="caution">
    <text evidence="2">The sequence shown here is derived from an EMBL/GenBank/DDBJ whole genome shotgun (WGS) entry which is preliminary data.</text>
</comment>
<dbReference type="EMBL" id="JAWQEG010002363">
    <property type="protein sequence ID" value="KAK3872499.1"/>
    <property type="molecule type" value="Genomic_DNA"/>
</dbReference>
<dbReference type="Proteomes" id="UP001286313">
    <property type="component" value="Unassembled WGS sequence"/>
</dbReference>
<evidence type="ECO:0000256" key="1">
    <source>
        <dbReference type="SAM" id="MobiDB-lite"/>
    </source>
</evidence>
<dbReference type="AlphaFoldDB" id="A0AAE1KFZ4"/>
<evidence type="ECO:0000313" key="3">
    <source>
        <dbReference type="Proteomes" id="UP001286313"/>
    </source>
</evidence>
<evidence type="ECO:0000313" key="2">
    <source>
        <dbReference type="EMBL" id="KAK3872499.1"/>
    </source>
</evidence>
<feature type="region of interest" description="Disordered" evidence="1">
    <location>
        <begin position="143"/>
        <end position="243"/>
    </location>
</feature>
<protein>
    <submittedName>
        <fullName evidence="2">Uncharacterized protein</fullName>
    </submittedName>
</protein>
<feature type="compositionally biased region" description="Basic and acidic residues" evidence="1">
    <location>
        <begin position="188"/>
        <end position="203"/>
    </location>
</feature>
<name>A0AAE1KFZ4_PETCI</name>
<organism evidence="2 3">
    <name type="scientific">Petrolisthes cinctipes</name>
    <name type="common">Flat porcelain crab</name>
    <dbReference type="NCBI Taxonomy" id="88211"/>
    <lineage>
        <taxon>Eukaryota</taxon>
        <taxon>Metazoa</taxon>
        <taxon>Ecdysozoa</taxon>
        <taxon>Arthropoda</taxon>
        <taxon>Crustacea</taxon>
        <taxon>Multicrustacea</taxon>
        <taxon>Malacostraca</taxon>
        <taxon>Eumalacostraca</taxon>
        <taxon>Eucarida</taxon>
        <taxon>Decapoda</taxon>
        <taxon>Pleocyemata</taxon>
        <taxon>Anomura</taxon>
        <taxon>Galatheoidea</taxon>
        <taxon>Porcellanidae</taxon>
        <taxon>Petrolisthes</taxon>
    </lineage>
</organism>